<evidence type="ECO:0000313" key="3">
    <source>
        <dbReference type="EMBL" id="GGJ00907.1"/>
    </source>
</evidence>
<dbReference type="EMBL" id="BMMT01000018">
    <property type="protein sequence ID" value="GGJ00907.1"/>
    <property type="molecule type" value="Genomic_DNA"/>
</dbReference>
<reference evidence="3 4" key="2">
    <citation type="journal article" date="2014" name="Int. J. Syst. Evol. Microbiol.">
        <title>Complete genome sequence of Corynebacterium casei LMG S-19264T (=DSM 44701T), isolated from a smear-ripened cheese.</title>
        <authorList>
            <consortium name="US DOE Joint Genome Institute (JGI-PGF)"/>
            <person name="Walter F."/>
            <person name="Albersmeier A."/>
            <person name="Kalinowski J."/>
            <person name="Ruckert C."/>
        </authorList>
    </citation>
    <scope>NUCLEOTIDE SEQUENCE [LARGE SCALE GENOMIC DNA]</scope>
    <source>
        <strain evidence="3 4">CGMCC 4.7206</strain>
    </source>
</reference>
<evidence type="ECO:0000313" key="2">
    <source>
        <dbReference type="EMBL" id="GAA0539734.1"/>
    </source>
</evidence>
<gene>
    <name evidence="2" type="ORF">GCM10009545_47930</name>
    <name evidence="3" type="ORF">GCM10011581_42610</name>
</gene>
<dbReference type="AlphaFoldDB" id="A0A917NIS9"/>
<dbReference type="Proteomes" id="UP000597989">
    <property type="component" value="Unassembled WGS sequence"/>
</dbReference>
<dbReference type="RefSeq" id="WP_188990445.1">
    <property type="nucleotide sequence ID" value="NZ_BAAAHC010000025.1"/>
</dbReference>
<dbReference type="Proteomes" id="UP001500220">
    <property type="component" value="Unassembled WGS sequence"/>
</dbReference>
<reference evidence="2" key="1">
    <citation type="journal article" date="2014" name="Int. J. Syst. Evol. Microbiol.">
        <title>Complete genome of a new Firmicutes species belonging to the dominant human colonic microbiota ('Ruminococcus bicirculans') reveals two chromosomes and a selective capacity to utilize plant glucans.</title>
        <authorList>
            <consortium name="NISC Comparative Sequencing Program"/>
            <person name="Wegmann U."/>
            <person name="Louis P."/>
            <person name="Goesmann A."/>
            <person name="Henrissat B."/>
            <person name="Duncan S.H."/>
            <person name="Flint H.J."/>
        </authorList>
    </citation>
    <scope>NUCLEOTIDE SEQUENCE</scope>
    <source>
        <strain evidence="2">JCM 10664</strain>
    </source>
</reference>
<dbReference type="Pfam" id="PF12079">
    <property type="entry name" value="DUF3558"/>
    <property type="match status" value="1"/>
</dbReference>
<comment type="caution">
    <text evidence="3">The sequence shown here is derived from an EMBL/GenBank/DDBJ whole genome shotgun (WGS) entry which is preliminary data.</text>
</comment>
<accession>A0A917NIS9</accession>
<evidence type="ECO:0000313" key="5">
    <source>
        <dbReference type="Proteomes" id="UP001500220"/>
    </source>
</evidence>
<feature type="signal peptide" evidence="1">
    <location>
        <begin position="1"/>
        <end position="23"/>
    </location>
</feature>
<protein>
    <recommendedName>
        <fullName evidence="6">DUF3558 domain-containing protein</fullName>
    </recommendedName>
</protein>
<dbReference type="InterPro" id="IPR024520">
    <property type="entry name" value="DUF3558"/>
</dbReference>
<evidence type="ECO:0008006" key="6">
    <source>
        <dbReference type="Google" id="ProtNLM"/>
    </source>
</evidence>
<dbReference type="EMBL" id="BAAAHC010000025">
    <property type="protein sequence ID" value="GAA0539734.1"/>
    <property type="molecule type" value="Genomic_DNA"/>
</dbReference>
<feature type="chain" id="PRO_5037525060" description="DUF3558 domain-containing protein" evidence="1">
    <location>
        <begin position="24"/>
        <end position="180"/>
    </location>
</feature>
<reference evidence="2" key="5">
    <citation type="submission" date="2023-12" db="EMBL/GenBank/DDBJ databases">
        <authorList>
            <person name="Sun Q."/>
            <person name="Inoue M."/>
        </authorList>
    </citation>
    <scope>NUCLEOTIDE SEQUENCE</scope>
    <source>
        <strain evidence="2">JCM 10664</strain>
    </source>
</reference>
<dbReference type="PROSITE" id="PS51257">
    <property type="entry name" value="PROKAR_LIPOPROTEIN"/>
    <property type="match status" value="1"/>
</dbReference>
<keyword evidence="1" id="KW-0732">Signal</keyword>
<sequence>MGAMRMKRSLVAAAFAAVGMTSAACSGGQGNETPPTQQVPKDVLTSFDPCTVLSSQEIQSFGASPEGKPSDLGLGEVGCDFDGDEFDFGVLKASNHDEAYWQGQRTQFDEFTPNQVGGHQGFVGIELSGKGQGVCTQVMYVGKGSVIVDINYRSDKIPSDEATCAKAMEIARLVEPKLPK</sequence>
<organism evidence="3 4">
    <name type="scientific">Saccharopolyspora thermophila</name>
    <dbReference type="NCBI Taxonomy" id="89367"/>
    <lineage>
        <taxon>Bacteria</taxon>
        <taxon>Bacillati</taxon>
        <taxon>Actinomycetota</taxon>
        <taxon>Actinomycetes</taxon>
        <taxon>Pseudonocardiales</taxon>
        <taxon>Pseudonocardiaceae</taxon>
        <taxon>Saccharopolyspora</taxon>
    </lineage>
</organism>
<proteinExistence type="predicted"/>
<keyword evidence="5" id="KW-1185">Reference proteome</keyword>
<evidence type="ECO:0000313" key="4">
    <source>
        <dbReference type="Proteomes" id="UP000597989"/>
    </source>
</evidence>
<reference evidence="3" key="4">
    <citation type="submission" date="2020-09" db="EMBL/GenBank/DDBJ databases">
        <authorList>
            <person name="Sun Q."/>
            <person name="Zhou Y."/>
        </authorList>
    </citation>
    <scope>NUCLEOTIDE SEQUENCE</scope>
    <source>
        <strain evidence="3">CGMCC 4.7206</strain>
    </source>
</reference>
<name>A0A917NIS9_9PSEU</name>
<reference evidence="5" key="3">
    <citation type="journal article" date="2019" name="Int. J. Syst. Evol. Microbiol.">
        <title>The Global Catalogue of Microorganisms (GCM) 10K type strain sequencing project: providing services to taxonomists for standard genome sequencing and annotation.</title>
        <authorList>
            <consortium name="The Broad Institute Genomics Platform"/>
            <consortium name="The Broad Institute Genome Sequencing Center for Infectious Disease"/>
            <person name="Wu L."/>
            <person name="Ma J."/>
        </authorList>
    </citation>
    <scope>NUCLEOTIDE SEQUENCE [LARGE SCALE GENOMIC DNA]</scope>
    <source>
        <strain evidence="5">JCM 10664</strain>
    </source>
</reference>
<evidence type="ECO:0000256" key="1">
    <source>
        <dbReference type="SAM" id="SignalP"/>
    </source>
</evidence>